<dbReference type="Gene3D" id="3.40.50.1240">
    <property type="entry name" value="Phosphoglycerate mutase-like"/>
    <property type="match status" value="1"/>
</dbReference>
<dbReference type="PANTHER" id="PTHR48100">
    <property type="entry name" value="BROAD-SPECIFICITY PHOSPHATASE YOR283W-RELATED"/>
    <property type="match status" value="1"/>
</dbReference>
<evidence type="ECO:0000256" key="1">
    <source>
        <dbReference type="ARBA" id="ARBA00038362"/>
    </source>
</evidence>
<gene>
    <name evidence="3" type="ORF">CEUSTIGMA_g5499.t1</name>
</gene>
<protein>
    <submittedName>
        <fullName evidence="3">Uncharacterized protein</fullName>
    </submittedName>
</protein>
<reference evidence="3 4" key="1">
    <citation type="submission" date="2017-08" db="EMBL/GenBank/DDBJ databases">
        <title>Acidophilic green algal genome provides insights into adaptation to an acidic environment.</title>
        <authorList>
            <person name="Hirooka S."/>
            <person name="Hirose Y."/>
            <person name="Kanesaki Y."/>
            <person name="Higuchi S."/>
            <person name="Fujiwara T."/>
            <person name="Onuma R."/>
            <person name="Era A."/>
            <person name="Ohbayashi R."/>
            <person name="Uzuka A."/>
            <person name="Nozaki H."/>
            <person name="Yoshikawa H."/>
            <person name="Miyagishima S.Y."/>
        </authorList>
    </citation>
    <scope>NUCLEOTIDE SEQUENCE [LARGE SCALE GENOMIC DNA]</scope>
    <source>
        <strain evidence="3 4">NIES-2499</strain>
    </source>
</reference>
<proteinExistence type="inferred from homology"/>
<evidence type="ECO:0000313" key="3">
    <source>
        <dbReference type="EMBL" id="GAX78057.1"/>
    </source>
</evidence>
<keyword evidence="4" id="KW-1185">Reference proteome</keyword>
<feature type="chain" id="PRO_5012874379" evidence="2">
    <location>
        <begin position="21"/>
        <end position="350"/>
    </location>
</feature>
<dbReference type="AlphaFoldDB" id="A0A250X4P6"/>
<organism evidence="3 4">
    <name type="scientific">Chlamydomonas eustigma</name>
    <dbReference type="NCBI Taxonomy" id="1157962"/>
    <lineage>
        <taxon>Eukaryota</taxon>
        <taxon>Viridiplantae</taxon>
        <taxon>Chlorophyta</taxon>
        <taxon>core chlorophytes</taxon>
        <taxon>Chlorophyceae</taxon>
        <taxon>CS clade</taxon>
        <taxon>Chlamydomonadales</taxon>
        <taxon>Chlamydomonadaceae</taxon>
        <taxon>Chlamydomonas</taxon>
    </lineage>
</organism>
<dbReference type="PANTHER" id="PTHR48100:SF61">
    <property type="entry name" value="PHOSPHOGLYCERATE MUTASE"/>
    <property type="match status" value="1"/>
</dbReference>
<name>A0A250X4P6_9CHLO</name>
<dbReference type="OrthoDB" id="496981at2759"/>
<dbReference type="GO" id="GO:0005737">
    <property type="term" value="C:cytoplasm"/>
    <property type="evidence" value="ECO:0007669"/>
    <property type="project" value="TreeGrafter"/>
</dbReference>
<dbReference type="SUPFAM" id="SSF53254">
    <property type="entry name" value="Phosphoglycerate mutase-like"/>
    <property type="match status" value="1"/>
</dbReference>
<sequence length="350" mass="38989">MSILPYALVLLSSIIQIAEASRPSYELDVIGTVAKKKHPFHTPGGLFIQERASKQLPGPGQHFSFGALTSWDKIHATLDADPNTLGPDEWFNVEETCIYTDLNGTSYGIFDAELTDLGKSEAKSLNAMLDGASWFPKLTASKPTRAIVSPLSRCLETAQLALNGLSFTHMEVEELIRETLGEDTCDARRSLTDPDPVHPKRLQGPCEFTDGLASYFPKYKFQLVNETARKEIRKGNKDLIRESGGEVSPVVAQSGFGLISDKDSMWTTERETQKHQTKRATKFLWDVFEYVEERVVVVLTHSGFTRSLLLAVGREPYRPQNTELVPVLVQWSGPGSYDGDEDVDEFEDSK</sequence>
<dbReference type="InterPro" id="IPR013078">
    <property type="entry name" value="His_Pase_superF_clade-1"/>
</dbReference>
<dbReference type="EMBL" id="BEGY01000029">
    <property type="protein sequence ID" value="GAX78057.1"/>
    <property type="molecule type" value="Genomic_DNA"/>
</dbReference>
<comment type="caution">
    <text evidence="3">The sequence shown here is derived from an EMBL/GenBank/DDBJ whole genome shotgun (WGS) entry which is preliminary data.</text>
</comment>
<evidence type="ECO:0000256" key="2">
    <source>
        <dbReference type="SAM" id="SignalP"/>
    </source>
</evidence>
<dbReference type="Pfam" id="PF00300">
    <property type="entry name" value="His_Phos_1"/>
    <property type="match status" value="1"/>
</dbReference>
<dbReference type="Proteomes" id="UP000232323">
    <property type="component" value="Unassembled WGS sequence"/>
</dbReference>
<dbReference type="InterPro" id="IPR029033">
    <property type="entry name" value="His_PPase_superfam"/>
</dbReference>
<comment type="similarity">
    <text evidence="1">Belongs to the phosphoglycerate mutase family.</text>
</comment>
<accession>A0A250X4P6</accession>
<dbReference type="GO" id="GO:0016791">
    <property type="term" value="F:phosphatase activity"/>
    <property type="evidence" value="ECO:0007669"/>
    <property type="project" value="TreeGrafter"/>
</dbReference>
<dbReference type="CDD" id="cd07067">
    <property type="entry name" value="HP_PGM_like"/>
    <property type="match status" value="1"/>
</dbReference>
<evidence type="ECO:0000313" key="4">
    <source>
        <dbReference type="Proteomes" id="UP000232323"/>
    </source>
</evidence>
<feature type="signal peptide" evidence="2">
    <location>
        <begin position="1"/>
        <end position="20"/>
    </location>
</feature>
<dbReference type="InterPro" id="IPR050275">
    <property type="entry name" value="PGM_Phosphatase"/>
</dbReference>
<keyword evidence="2" id="KW-0732">Signal</keyword>